<dbReference type="STRING" id="216432.CA2559_00160"/>
<dbReference type="SUPFAM" id="SSF53448">
    <property type="entry name" value="Nucleotide-diphospho-sugar transferases"/>
    <property type="match status" value="1"/>
</dbReference>
<dbReference type="InterPro" id="IPR029044">
    <property type="entry name" value="Nucleotide-diphossugar_trans"/>
</dbReference>
<dbReference type="Gene3D" id="3.90.550.10">
    <property type="entry name" value="Spore Coat Polysaccharide Biosynthesis Protein SpsA, Chain A"/>
    <property type="match status" value="1"/>
</dbReference>
<dbReference type="PANTHER" id="PTHR43685">
    <property type="entry name" value="GLYCOSYLTRANSFERASE"/>
    <property type="match status" value="1"/>
</dbReference>
<dbReference type="Pfam" id="PF00535">
    <property type="entry name" value="Glycos_transf_2"/>
    <property type="match status" value="1"/>
</dbReference>
<dbReference type="PANTHER" id="PTHR43685:SF2">
    <property type="entry name" value="GLYCOSYLTRANSFERASE 2-LIKE DOMAIN-CONTAINING PROTEIN"/>
    <property type="match status" value="1"/>
</dbReference>
<dbReference type="HOGENOM" id="CLU_077345_0_0_10"/>
<name>A3U4F4_CROAH</name>
<reference evidence="2 3" key="1">
    <citation type="journal article" date="2010" name="J. Bacteriol.">
        <title>The complete genome sequence of Croceibacter atlanticus HTCC2559T.</title>
        <authorList>
            <person name="Oh H.M."/>
            <person name="Kang I."/>
            <person name="Ferriera S."/>
            <person name="Giovannoni S.J."/>
            <person name="Cho J.C."/>
        </authorList>
    </citation>
    <scope>NUCLEOTIDE SEQUENCE [LARGE SCALE GENOMIC DNA]</scope>
    <source>
        <strain evidence="3">ATCC BAA-628 / HTCC2559 / KCTC 12090</strain>
    </source>
</reference>
<dbReference type="AlphaFoldDB" id="A3U4F4"/>
<feature type="domain" description="Glycosyltransferase 2-like" evidence="1">
    <location>
        <begin position="12"/>
        <end position="82"/>
    </location>
</feature>
<evidence type="ECO:0000259" key="1">
    <source>
        <dbReference type="Pfam" id="PF00535"/>
    </source>
</evidence>
<dbReference type="CDD" id="cd00761">
    <property type="entry name" value="Glyco_tranf_GTA_type"/>
    <property type="match status" value="1"/>
</dbReference>
<protein>
    <submittedName>
        <fullName evidence="2">Glycosyl transferase, group 2 family protein</fullName>
    </submittedName>
</protein>
<evidence type="ECO:0000313" key="3">
    <source>
        <dbReference type="Proteomes" id="UP000002297"/>
    </source>
</evidence>
<keyword evidence="3" id="KW-1185">Reference proteome</keyword>
<dbReference type="KEGG" id="cat:CA2559_00160"/>
<dbReference type="InterPro" id="IPR001173">
    <property type="entry name" value="Glyco_trans_2-like"/>
</dbReference>
<dbReference type="InterPro" id="IPR050834">
    <property type="entry name" value="Glycosyltransf_2"/>
</dbReference>
<proteinExistence type="predicted"/>
<accession>A3U4F4</accession>
<evidence type="ECO:0000313" key="2">
    <source>
        <dbReference type="EMBL" id="EAP87121.1"/>
    </source>
</evidence>
<dbReference type="Proteomes" id="UP000002297">
    <property type="component" value="Chromosome"/>
</dbReference>
<dbReference type="CAZy" id="GT2">
    <property type="family name" value="Glycosyltransferase Family 2"/>
</dbReference>
<gene>
    <name evidence="2" type="ordered locus">CA2559_00160</name>
</gene>
<dbReference type="GO" id="GO:0016740">
    <property type="term" value="F:transferase activity"/>
    <property type="evidence" value="ECO:0007669"/>
    <property type="project" value="UniProtKB-KW"/>
</dbReference>
<sequence length="281" mass="32108">MVNSLDVQAKAIKEPLEIIILDDGSTNSNITLELEILEKRPLVTIIRHAKNKGRLKSRLALANAAKFDWLLFLDADVLPCASNFLKQYFLETELSHPFVFGGVSYKDDVSPAKEFRLHWLYGKTREQRDVAVRQNNPYSTIVSANMCVQKSSFIQITSTNATSNYGTDIIFLEAIKQSGKNVKHIHNPVYHLGLEPIHRYLPKQIEALTTLKQQVEAGNLAAKERPLHKAYLSLNQFYMTAIFQNLYSLFSKYIMANLNSASPSIRCFDLFKLYHYSKLYN</sequence>
<organism evidence="2 3">
    <name type="scientific">Croceibacter atlanticus (strain ATCC BAA-628 / JCM 21780 / CIP 108009 / IAM 15332 / KCTC 12090 / HTCC2559)</name>
    <dbReference type="NCBI Taxonomy" id="216432"/>
    <lineage>
        <taxon>Bacteria</taxon>
        <taxon>Pseudomonadati</taxon>
        <taxon>Bacteroidota</taxon>
        <taxon>Flavobacteriia</taxon>
        <taxon>Flavobacteriales</taxon>
        <taxon>Flavobacteriaceae</taxon>
        <taxon>Croceibacter</taxon>
    </lineage>
</organism>
<dbReference type="eggNOG" id="COG1216">
    <property type="taxonomic scope" value="Bacteria"/>
</dbReference>
<dbReference type="EMBL" id="CP002046">
    <property type="protein sequence ID" value="EAP87121.1"/>
    <property type="molecule type" value="Genomic_DNA"/>
</dbReference>
<keyword evidence="2" id="KW-0808">Transferase</keyword>